<dbReference type="RefSeq" id="WP_187525183.1">
    <property type="nucleotide sequence ID" value="NZ_JACRTA010000002.1"/>
</dbReference>
<protein>
    <submittedName>
        <fullName evidence="2">Uncharacterized protein</fullName>
    </submittedName>
</protein>
<keyword evidence="1" id="KW-0175">Coiled coil</keyword>
<gene>
    <name evidence="2" type="ORF">H8692_05535</name>
</gene>
<accession>A0A926EA12</accession>
<feature type="coiled-coil region" evidence="1">
    <location>
        <begin position="56"/>
        <end position="83"/>
    </location>
</feature>
<comment type="caution">
    <text evidence="2">The sequence shown here is derived from an EMBL/GenBank/DDBJ whole genome shotgun (WGS) entry which is preliminary data.</text>
</comment>
<name>A0A926EA12_9FIRM</name>
<evidence type="ECO:0000313" key="2">
    <source>
        <dbReference type="EMBL" id="MBC8568226.1"/>
    </source>
</evidence>
<dbReference type="AlphaFoldDB" id="A0A926EA12"/>
<reference evidence="2" key="1">
    <citation type="submission" date="2020-08" db="EMBL/GenBank/DDBJ databases">
        <title>Genome public.</title>
        <authorList>
            <person name="Liu C."/>
            <person name="Sun Q."/>
        </authorList>
    </citation>
    <scope>NUCLEOTIDE SEQUENCE</scope>
    <source>
        <strain evidence="2">NSJ-24</strain>
    </source>
</reference>
<evidence type="ECO:0000313" key="3">
    <source>
        <dbReference type="Proteomes" id="UP000610862"/>
    </source>
</evidence>
<proteinExistence type="predicted"/>
<evidence type="ECO:0000256" key="1">
    <source>
        <dbReference type="SAM" id="Coils"/>
    </source>
</evidence>
<organism evidence="2 3">
    <name type="scientific">Lentihominibacter hominis</name>
    <dbReference type="NCBI Taxonomy" id="2763645"/>
    <lineage>
        <taxon>Bacteria</taxon>
        <taxon>Bacillati</taxon>
        <taxon>Bacillota</taxon>
        <taxon>Clostridia</taxon>
        <taxon>Peptostreptococcales</taxon>
        <taxon>Anaerovoracaceae</taxon>
        <taxon>Lentihominibacter</taxon>
    </lineage>
</organism>
<sequence>MKIQLDDKHFLNSDPYCYWITCVVKSKEGKPYEKRVSGYAATFGDAVNSFIEKTIKQSSSENIRLLREEIENLKCEVMEWRCNIEFD</sequence>
<dbReference type="EMBL" id="JACRTA010000002">
    <property type="protein sequence ID" value="MBC8568226.1"/>
    <property type="molecule type" value="Genomic_DNA"/>
</dbReference>
<keyword evidence="3" id="KW-1185">Reference proteome</keyword>
<dbReference type="Proteomes" id="UP000610862">
    <property type="component" value="Unassembled WGS sequence"/>
</dbReference>